<protein>
    <submittedName>
        <fullName evidence="2">Uncharacterized protein DUF3575</fullName>
    </submittedName>
</protein>
<dbReference type="AlphaFoldDB" id="A0A315Z6T2"/>
<name>A0A315Z6T2_SEDFL</name>
<evidence type="ECO:0000313" key="2">
    <source>
        <dbReference type="EMBL" id="PWJ38465.1"/>
    </source>
</evidence>
<keyword evidence="1" id="KW-0732">Signal</keyword>
<feature type="signal peptide" evidence="1">
    <location>
        <begin position="1"/>
        <end position="20"/>
    </location>
</feature>
<reference evidence="2 3" key="1">
    <citation type="submission" date="2018-03" db="EMBL/GenBank/DDBJ databases">
        <title>Genomic Encyclopedia of Archaeal and Bacterial Type Strains, Phase II (KMG-II): from individual species to whole genera.</title>
        <authorList>
            <person name="Goeker M."/>
        </authorList>
    </citation>
    <scope>NUCLEOTIDE SEQUENCE [LARGE SCALE GENOMIC DNA]</scope>
    <source>
        <strain evidence="2 3">DSM 28229</strain>
    </source>
</reference>
<comment type="caution">
    <text evidence="2">The sequence shown here is derived from an EMBL/GenBank/DDBJ whole genome shotgun (WGS) entry which is preliminary data.</text>
</comment>
<dbReference type="EMBL" id="QGDO01000007">
    <property type="protein sequence ID" value="PWJ38465.1"/>
    <property type="molecule type" value="Genomic_DNA"/>
</dbReference>
<evidence type="ECO:0000256" key="1">
    <source>
        <dbReference type="SAM" id="SignalP"/>
    </source>
</evidence>
<sequence length="171" mass="18454">MKKALLLFFALLLTTSIVNAQDEQPKNLVKVNPLGALLSVYNLTYERQIGETASSVLLSGEYLNWSTLGITGTSVGIEYRFHFSKNRTSPAGMYLSPVLSVGSLTETSSDNSVAFTRIGAVFGHQWIYDSGFVLDLYGGYGSYSFDESSFDEGTSISATGPILGIALGYAF</sequence>
<organism evidence="2 3">
    <name type="scientific">Sediminitomix flava</name>
    <dbReference type="NCBI Taxonomy" id="379075"/>
    <lineage>
        <taxon>Bacteria</taxon>
        <taxon>Pseudomonadati</taxon>
        <taxon>Bacteroidota</taxon>
        <taxon>Cytophagia</taxon>
        <taxon>Cytophagales</taxon>
        <taxon>Flammeovirgaceae</taxon>
        <taxon>Sediminitomix</taxon>
    </lineage>
</organism>
<keyword evidence="3" id="KW-1185">Reference proteome</keyword>
<accession>A0A315Z6T2</accession>
<feature type="chain" id="PRO_5016466897" evidence="1">
    <location>
        <begin position="21"/>
        <end position="171"/>
    </location>
</feature>
<proteinExistence type="predicted"/>
<gene>
    <name evidence="2" type="ORF">BC781_10755</name>
</gene>
<dbReference type="Proteomes" id="UP000245535">
    <property type="component" value="Unassembled WGS sequence"/>
</dbReference>
<dbReference type="OrthoDB" id="1118958at2"/>
<dbReference type="RefSeq" id="WP_109621560.1">
    <property type="nucleotide sequence ID" value="NZ_QGDO01000007.1"/>
</dbReference>
<evidence type="ECO:0000313" key="3">
    <source>
        <dbReference type="Proteomes" id="UP000245535"/>
    </source>
</evidence>